<evidence type="ECO:0000313" key="4">
    <source>
        <dbReference type="Proteomes" id="UP000294071"/>
    </source>
</evidence>
<dbReference type="AlphaFoldDB" id="A0A4V1RL75"/>
<dbReference type="OrthoDB" id="3790848at2"/>
<protein>
    <submittedName>
        <fullName evidence="3">Toll/interleukin-1 receptor domain-containing protein</fullName>
    </submittedName>
</protein>
<dbReference type="Gene3D" id="3.40.50.10140">
    <property type="entry name" value="Toll/interleukin-1 receptor homology (TIR) domain"/>
    <property type="match status" value="1"/>
</dbReference>
<accession>A0A4V1RL75</accession>
<gene>
    <name evidence="3" type="ORF">EUA93_10840</name>
</gene>
<name>A0A4V1RL75_9ACTN</name>
<reference evidence="3 4" key="1">
    <citation type="submission" date="2019-01" db="EMBL/GenBank/DDBJ databases">
        <title>Novel species of Nocardioides.</title>
        <authorList>
            <person name="Liu Q."/>
            <person name="Xin Y.-H."/>
        </authorList>
    </citation>
    <scope>NUCLEOTIDE SEQUENCE [LARGE SCALE GENOMIC DNA]</scope>
    <source>
        <strain evidence="3 4">CGMCC 4.6882</strain>
    </source>
</reference>
<dbReference type="InterPro" id="IPR035897">
    <property type="entry name" value="Toll_tir_struct_dom_sf"/>
</dbReference>
<dbReference type="InterPro" id="IPR000157">
    <property type="entry name" value="TIR_dom"/>
</dbReference>
<feature type="region of interest" description="Disordered" evidence="1">
    <location>
        <begin position="251"/>
        <end position="328"/>
    </location>
</feature>
<dbReference type="GO" id="GO:0007165">
    <property type="term" value="P:signal transduction"/>
    <property type="evidence" value="ECO:0007669"/>
    <property type="project" value="InterPro"/>
</dbReference>
<feature type="compositionally biased region" description="Basic residues" evidence="1">
    <location>
        <begin position="297"/>
        <end position="328"/>
    </location>
</feature>
<comment type="caution">
    <text evidence="3">The sequence shown here is derived from an EMBL/GenBank/DDBJ whole genome shotgun (WGS) entry which is preliminary data.</text>
</comment>
<dbReference type="Pfam" id="PF13676">
    <property type="entry name" value="TIR_2"/>
    <property type="match status" value="1"/>
</dbReference>
<evidence type="ECO:0000256" key="1">
    <source>
        <dbReference type="SAM" id="MobiDB-lite"/>
    </source>
</evidence>
<keyword evidence="4" id="KW-1185">Reference proteome</keyword>
<proteinExistence type="predicted"/>
<dbReference type="Proteomes" id="UP000294071">
    <property type="component" value="Unassembled WGS sequence"/>
</dbReference>
<dbReference type="EMBL" id="SDWT01000001">
    <property type="protein sequence ID" value="RYB94802.1"/>
    <property type="molecule type" value="Genomic_DNA"/>
</dbReference>
<evidence type="ECO:0000259" key="2">
    <source>
        <dbReference type="Pfam" id="PF13676"/>
    </source>
</evidence>
<organism evidence="3 4">
    <name type="scientific">Nocardioides oleivorans</name>
    <dbReference type="NCBI Taxonomy" id="273676"/>
    <lineage>
        <taxon>Bacteria</taxon>
        <taxon>Bacillati</taxon>
        <taxon>Actinomycetota</taxon>
        <taxon>Actinomycetes</taxon>
        <taxon>Propionibacteriales</taxon>
        <taxon>Nocardioidaceae</taxon>
        <taxon>Nocardioides</taxon>
    </lineage>
</organism>
<feature type="compositionally biased region" description="Basic and acidic residues" evidence="1">
    <location>
        <begin position="252"/>
        <end position="262"/>
    </location>
</feature>
<evidence type="ECO:0000313" key="3">
    <source>
        <dbReference type="EMBL" id="RYB94802.1"/>
    </source>
</evidence>
<sequence length="328" mass="37201">MTPVDHDGSHAIAHADGEVMSTTAEQRIFISYRRSDCQSQANGLNDGLRHRLPEARVFMDIDSIPIGADFEEHIRGEIEQCHVALILIGDNWLDARPGSNLRRIDEANDFVRLEVESALAAKHLRVIPVLVEGATMPTPDELPDSIQRLARLNAFEMSDQRWSTDIERLTQQLRQLSGPATTTAAPEAEPTMSFSDVDDAAIRYAMTTLPETFKTKDLSEHPAVLATHTEVSQLRNYHTIIGRYLMQHRRSLGLDDPGKPVDQRAPCGPRAVRPRPTPRLPSRRRRRGPRTPGLLLPRRRGRRIPRRRRGRRRLMPLRPRRRAARPGP</sequence>
<feature type="domain" description="TIR" evidence="2">
    <location>
        <begin position="28"/>
        <end position="169"/>
    </location>
</feature>
<keyword evidence="3" id="KW-0675">Receptor</keyword>
<dbReference type="SUPFAM" id="SSF52200">
    <property type="entry name" value="Toll/Interleukin receptor TIR domain"/>
    <property type="match status" value="1"/>
</dbReference>